<dbReference type="Gene3D" id="3.40.33.10">
    <property type="entry name" value="CAP"/>
    <property type="match status" value="1"/>
</dbReference>
<accession>A0A1I2E9D7</accession>
<dbReference type="InterPro" id="IPR014044">
    <property type="entry name" value="CAP_dom"/>
</dbReference>
<protein>
    <submittedName>
        <fullName evidence="3">Cysteine-rich secretory protein family protein</fullName>
    </submittedName>
</protein>
<dbReference type="AlphaFoldDB" id="A0A1I2E9D7"/>
<dbReference type="Proteomes" id="UP000199400">
    <property type="component" value="Unassembled WGS sequence"/>
</dbReference>
<sequence length="390" mass="39092">MLSPRVVLAWVSVLVVGCYSGVSEVTESIGAPETSEATTAGTSAASSGPATSEPGASATAEGSTAEGPTAEVSTAAEPTSTSGAGATSTGPDEVSSGPGPTDTGTSGEASTTGGTTGEPIDPAAEVCARWTADRKDMSEGTWSGAVAGCQAGDTGAPGRDNALKLINLYRWLAGQPAVGHDAGLDAKAQQCALMMHANGKLSHDPDMNWACYSADGAQAAMNSNISSTPGVVAVDLYMVDPGNATTFGHRRWILANGLGPVGLGSTAANSCMWVIGGQGGGDAAWTAWPPPGVVPIDAIRVPEVPWSDVDKTGWTIQSDAIDLDAAQVTIREGGVDRPVKSTPLVGGFGSASAIAVTPQGWASEAGKTYTVQVNGVPQPFSYDVQVVACP</sequence>
<feature type="domain" description="SCP" evidence="2">
    <location>
        <begin position="163"/>
        <end position="264"/>
    </location>
</feature>
<proteinExistence type="predicted"/>
<feature type="compositionally biased region" description="Low complexity" evidence="1">
    <location>
        <begin position="73"/>
        <end position="113"/>
    </location>
</feature>
<dbReference type="PROSITE" id="PS51257">
    <property type="entry name" value="PROKAR_LIPOPROTEIN"/>
    <property type="match status" value="1"/>
</dbReference>
<evidence type="ECO:0000256" key="1">
    <source>
        <dbReference type="SAM" id="MobiDB-lite"/>
    </source>
</evidence>
<feature type="compositionally biased region" description="Low complexity" evidence="1">
    <location>
        <begin position="31"/>
        <end position="58"/>
    </location>
</feature>
<feature type="region of interest" description="Disordered" evidence="1">
    <location>
        <begin position="26"/>
        <end position="122"/>
    </location>
</feature>
<dbReference type="SUPFAM" id="SSF55797">
    <property type="entry name" value="PR-1-like"/>
    <property type="match status" value="1"/>
</dbReference>
<dbReference type="InterPro" id="IPR035940">
    <property type="entry name" value="CAP_sf"/>
</dbReference>
<name>A0A1I2E9D7_9BACT</name>
<evidence type="ECO:0000313" key="4">
    <source>
        <dbReference type="Proteomes" id="UP000199400"/>
    </source>
</evidence>
<evidence type="ECO:0000313" key="3">
    <source>
        <dbReference type="EMBL" id="SFE89542.1"/>
    </source>
</evidence>
<keyword evidence="4" id="KW-1185">Reference proteome</keyword>
<dbReference type="Pfam" id="PF00188">
    <property type="entry name" value="CAP"/>
    <property type="match status" value="1"/>
</dbReference>
<dbReference type="EMBL" id="FOMX01000022">
    <property type="protein sequence ID" value="SFE89542.1"/>
    <property type="molecule type" value="Genomic_DNA"/>
</dbReference>
<dbReference type="CDD" id="cd05379">
    <property type="entry name" value="CAP_bacterial"/>
    <property type="match status" value="1"/>
</dbReference>
<organism evidence="3 4">
    <name type="scientific">Nannocystis exedens</name>
    <dbReference type="NCBI Taxonomy" id="54"/>
    <lineage>
        <taxon>Bacteria</taxon>
        <taxon>Pseudomonadati</taxon>
        <taxon>Myxococcota</taxon>
        <taxon>Polyangia</taxon>
        <taxon>Nannocystales</taxon>
        <taxon>Nannocystaceae</taxon>
        <taxon>Nannocystis</taxon>
    </lineage>
</organism>
<reference evidence="4" key="1">
    <citation type="submission" date="2016-10" db="EMBL/GenBank/DDBJ databases">
        <authorList>
            <person name="Varghese N."/>
            <person name="Submissions S."/>
        </authorList>
    </citation>
    <scope>NUCLEOTIDE SEQUENCE [LARGE SCALE GENOMIC DNA]</scope>
    <source>
        <strain evidence="4">ATCC 25963</strain>
    </source>
</reference>
<dbReference type="STRING" id="54.SAMN02745121_05954"/>
<gene>
    <name evidence="3" type="ORF">SAMN02745121_05954</name>
</gene>
<evidence type="ECO:0000259" key="2">
    <source>
        <dbReference type="Pfam" id="PF00188"/>
    </source>
</evidence>